<dbReference type="STRING" id="1408163.A0A0F4YFB9"/>
<keyword evidence="1" id="KW-0489">Methyltransferase</keyword>
<dbReference type="Gene3D" id="3.40.50.150">
    <property type="entry name" value="Vaccinia Virus protein VP39"/>
    <property type="match status" value="1"/>
</dbReference>
<name>A0A0F4YFB9_RASE3</name>
<dbReference type="EMBL" id="LASV01000787">
    <property type="protein sequence ID" value="KKA16338.1"/>
    <property type="molecule type" value="Genomic_DNA"/>
</dbReference>
<gene>
    <name evidence="1" type="ORF">T310_10072</name>
</gene>
<keyword evidence="1" id="KW-0808">Transferase</keyword>
<dbReference type="SUPFAM" id="SSF53335">
    <property type="entry name" value="S-adenosyl-L-methionine-dependent methyltransferases"/>
    <property type="match status" value="1"/>
</dbReference>
<accession>A0A0F4YFB9</accession>
<dbReference type="OrthoDB" id="2013972at2759"/>
<keyword evidence="2" id="KW-1185">Reference proteome</keyword>
<dbReference type="RefSeq" id="XP_013322950.1">
    <property type="nucleotide sequence ID" value="XM_013467496.1"/>
</dbReference>
<evidence type="ECO:0000313" key="1">
    <source>
        <dbReference type="EMBL" id="KKA16338.1"/>
    </source>
</evidence>
<organism evidence="1 2">
    <name type="scientific">Rasamsonia emersonii (strain ATCC 16479 / CBS 393.64 / IMI 116815)</name>
    <dbReference type="NCBI Taxonomy" id="1408163"/>
    <lineage>
        <taxon>Eukaryota</taxon>
        <taxon>Fungi</taxon>
        <taxon>Dikarya</taxon>
        <taxon>Ascomycota</taxon>
        <taxon>Pezizomycotina</taxon>
        <taxon>Eurotiomycetes</taxon>
        <taxon>Eurotiomycetidae</taxon>
        <taxon>Eurotiales</taxon>
        <taxon>Trichocomaceae</taxon>
        <taxon>Rasamsonia</taxon>
    </lineage>
</organism>
<dbReference type="Pfam" id="PF13489">
    <property type="entry name" value="Methyltransf_23"/>
    <property type="match status" value="1"/>
</dbReference>
<evidence type="ECO:0000313" key="2">
    <source>
        <dbReference type="Proteomes" id="UP000053958"/>
    </source>
</evidence>
<dbReference type="Proteomes" id="UP000053958">
    <property type="component" value="Unassembled WGS sequence"/>
</dbReference>
<dbReference type="InterPro" id="IPR029063">
    <property type="entry name" value="SAM-dependent_MTases_sf"/>
</dbReference>
<dbReference type="PANTHER" id="PTHR43591">
    <property type="entry name" value="METHYLTRANSFERASE"/>
    <property type="match status" value="1"/>
</dbReference>
<dbReference type="GO" id="GO:0032259">
    <property type="term" value="P:methylation"/>
    <property type="evidence" value="ECO:0007669"/>
    <property type="project" value="UniProtKB-KW"/>
</dbReference>
<protein>
    <submittedName>
        <fullName evidence="1">Methyltransferase LaeA-like protein</fullName>
    </submittedName>
</protein>
<dbReference type="PANTHER" id="PTHR43591:SF31">
    <property type="entry name" value="LAEA-LIKE, PUTATIVE (AFU_ORTHOLOGUE AFUA_8G01930)-RELATED"/>
    <property type="match status" value="1"/>
</dbReference>
<sequence>MSQAAPDQPIAAAALEEVAADGDSAIESFVSLRLTEWKIFFFITDFVGKPNDEDEQDRLDLSHHVYNLVLGGHLYRAPVKSPQRVLDLGTGTGIWAIDFADENPQAEVIASITNLLTRSRVPPNVRFEIDDFEQEWHFSQKFDFIHGRELEGCIRDHNQFFTQCFQFLRPGGFFEMKTIGVTTYSDDDGIHKAAEKFGKSMTTVNTWKEKMEKAGFKNVKWEEYKLPQSPWSQDEKLKTIGTFNQHNVFQGLGSYTYALFTRFLGWERNEVEVLLAGVRRELKDLSIHLYTKLHVVYGEKPDEN</sequence>
<dbReference type="CDD" id="cd02440">
    <property type="entry name" value="AdoMet_MTases"/>
    <property type="match status" value="1"/>
</dbReference>
<reference evidence="1 2" key="1">
    <citation type="submission" date="2015-04" db="EMBL/GenBank/DDBJ databases">
        <authorList>
            <person name="Heijne W.H."/>
            <person name="Fedorova N.D."/>
            <person name="Nierman W.C."/>
            <person name="Vollebregt A.W."/>
            <person name="Zhao Z."/>
            <person name="Wu L."/>
            <person name="Kumar M."/>
            <person name="Stam H."/>
            <person name="van den Berg M.A."/>
            <person name="Pel H.J."/>
        </authorList>
    </citation>
    <scope>NUCLEOTIDE SEQUENCE [LARGE SCALE GENOMIC DNA]</scope>
    <source>
        <strain evidence="1 2">CBS 393.64</strain>
    </source>
</reference>
<comment type="caution">
    <text evidence="1">The sequence shown here is derived from an EMBL/GenBank/DDBJ whole genome shotgun (WGS) entry which is preliminary data.</text>
</comment>
<proteinExistence type="predicted"/>
<dbReference type="AlphaFoldDB" id="A0A0F4YFB9"/>
<dbReference type="GeneID" id="25313134"/>
<dbReference type="GO" id="GO:0008168">
    <property type="term" value="F:methyltransferase activity"/>
    <property type="evidence" value="ECO:0007669"/>
    <property type="project" value="UniProtKB-KW"/>
</dbReference>